<organism evidence="2 3">
    <name type="scientific">Streptomyces thioluteus</name>
    <dbReference type="NCBI Taxonomy" id="66431"/>
    <lineage>
        <taxon>Bacteria</taxon>
        <taxon>Bacillati</taxon>
        <taxon>Actinomycetota</taxon>
        <taxon>Actinomycetes</taxon>
        <taxon>Kitasatosporales</taxon>
        <taxon>Streptomycetaceae</taxon>
        <taxon>Streptomyces</taxon>
    </lineage>
</organism>
<gene>
    <name evidence="2" type="ORF">GCM10020221_19350</name>
</gene>
<feature type="region of interest" description="Disordered" evidence="1">
    <location>
        <begin position="100"/>
        <end position="128"/>
    </location>
</feature>
<keyword evidence="3" id="KW-1185">Reference proteome</keyword>
<evidence type="ECO:0000313" key="3">
    <source>
        <dbReference type="Proteomes" id="UP001501102"/>
    </source>
</evidence>
<dbReference type="Proteomes" id="UP001501102">
    <property type="component" value="Unassembled WGS sequence"/>
</dbReference>
<dbReference type="EMBL" id="BAAAXZ010000074">
    <property type="protein sequence ID" value="GAA2923428.1"/>
    <property type="molecule type" value="Genomic_DNA"/>
</dbReference>
<evidence type="ECO:0000313" key="2">
    <source>
        <dbReference type="EMBL" id="GAA2923428.1"/>
    </source>
</evidence>
<name>A0ABN3WP64_STRTU</name>
<sequence length="128" mass="13231">MPVVWSMRMSSGASWGVGEAAVRLVELHGGDAEVEEDALDLGDAEALQHLRQLVVDGLHQGGAVPEGGEPLAGQLQGRGVAVEGDEPHVGEGLQQRLAVPAGAQGAVDDDGPPVRRWRERACPDTAGA</sequence>
<comment type="caution">
    <text evidence="2">The sequence shown here is derived from an EMBL/GenBank/DDBJ whole genome shotgun (WGS) entry which is preliminary data.</text>
</comment>
<reference evidence="2 3" key="1">
    <citation type="journal article" date="2019" name="Int. J. Syst. Evol. Microbiol.">
        <title>The Global Catalogue of Microorganisms (GCM) 10K type strain sequencing project: providing services to taxonomists for standard genome sequencing and annotation.</title>
        <authorList>
            <consortium name="The Broad Institute Genomics Platform"/>
            <consortium name="The Broad Institute Genome Sequencing Center for Infectious Disease"/>
            <person name="Wu L."/>
            <person name="Ma J."/>
        </authorList>
    </citation>
    <scope>NUCLEOTIDE SEQUENCE [LARGE SCALE GENOMIC DNA]</scope>
    <source>
        <strain evidence="2 3">JCM 4087</strain>
    </source>
</reference>
<proteinExistence type="predicted"/>
<accession>A0ABN3WP64</accession>
<protein>
    <submittedName>
        <fullName evidence="2">Uncharacterized protein</fullName>
    </submittedName>
</protein>
<evidence type="ECO:0000256" key="1">
    <source>
        <dbReference type="SAM" id="MobiDB-lite"/>
    </source>
</evidence>